<comment type="subcellular location">
    <subcellularLocation>
        <location evidence="2">Plastid</location>
        <location evidence="2">Chloroplast thylakoid membrane</location>
        <topology evidence="2">Single-pass membrane protein</topology>
    </subcellularLocation>
</comment>
<comment type="similarity">
    <text evidence="3">Belongs to the psaH family.</text>
</comment>
<evidence type="ECO:0000256" key="1">
    <source>
        <dbReference type="ARBA" id="ARBA00002502"/>
    </source>
</evidence>
<dbReference type="PANTHER" id="PTHR34787:SF1">
    <property type="entry name" value="PHOTOSYSTEM I REACTION CENTER SUBUNIT VI-2, CHLOROPLASTIC"/>
    <property type="match status" value="1"/>
</dbReference>
<reference evidence="11 12" key="1">
    <citation type="submission" date="2024-09" db="EMBL/GenBank/DDBJ databases">
        <title>Chromosome-scale assembly of Riccia sorocarpa.</title>
        <authorList>
            <person name="Paukszto L."/>
        </authorList>
    </citation>
    <scope>NUCLEOTIDE SEQUENCE [LARGE SCALE GENOMIC DNA]</scope>
    <source>
        <strain evidence="11">LP-2024</strain>
        <tissue evidence="11">Aerial parts of the thallus</tissue>
    </source>
</reference>
<evidence type="ECO:0000313" key="11">
    <source>
        <dbReference type="EMBL" id="KAL3694340.1"/>
    </source>
</evidence>
<keyword evidence="6" id="KW-0934">Plastid</keyword>
<dbReference type="InterPro" id="IPR004928">
    <property type="entry name" value="PSI_PsaH"/>
</dbReference>
<evidence type="ECO:0000256" key="3">
    <source>
        <dbReference type="ARBA" id="ARBA00010155"/>
    </source>
</evidence>
<keyword evidence="8" id="KW-0603">Photosystem I</keyword>
<evidence type="ECO:0008006" key="13">
    <source>
        <dbReference type="Google" id="ProtNLM"/>
    </source>
</evidence>
<keyword evidence="5" id="KW-0602">Photosynthesis</keyword>
<dbReference type="Proteomes" id="UP001633002">
    <property type="component" value="Unassembled WGS sequence"/>
</dbReference>
<accession>A0ABD3HW59</accession>
<keyword evidence="7" id="KW-0812">Transmembrane</keyword>
<dbReference type="GO" id="GO:0009522">
    <property type="term" value="C:photosystem I"/>
    <property type="evidence" value="ECO:0007669"/>
    <property type="project" value="UniProtKB-KW"/>
</dbReference>
<comment type="caution">
    <text evidence="11">The sequence shown here is derived from an EMBL/GenBank/DDBJ whole genome shotgun (WGS) entry which is preliminary data.</text>
</comment>
<evidence type="ECO:0000313" key="12">
    <source>
        <dbReference type="Proteomes" id="UP001633002"/>
    </source>
</evidence>
<dbReference type="PANTHER" id="PTHR34787">
    <property type="entry name" value="PHOTOSYSTEM I REACTION CENTER SUBUNIT VI-2, CHLOROPLASTIC"/>
    <property type="match status" value="1"/>
</dbReference>
<keyword evidence="10" id="KW-0472">Membrane</keyword>
<keyword evidence="9" id="KW-0793">Thylakoid</keyword>
<dbReference type="AlphaFoldDB" id="A0ABD3HW59"/>
<evidence type="ECO:0000256" key="10">
    <source>
        <dbReference type="ARBA" id="ARBA00023136"/>
    </source>
</evidence>
<gene>
    <name evidence="11" type="ORF">R1sor_007991</name>
</gene>
<dbReference type="GO" id="GO:0009535">
    <property type="term" value="C:chloroplast thylakoid membrane"/>
    <property type="evidence" value="ECO:0007669"/>
    <property type="project" value="UniProtKB-SubCell"/>
</dbReference>
<dbReference type="GO" id="GO:0015979">
    <property type="term" value="P:photosynthesis"/>
    <property type="evidence" value="ECO:0007669"/>
    <property type="project" value="UniProtKB-KW"/>
</dbReference>
<evidence type="ECO:0000256" key="4">
    <source>
        <dbReference type="ARBA" id="ARBA00022528"/>
    </source>
</evidence>
<evidence type="ECO:0000256" key="6">
    <source>
        <dbReference type="ARBA" id="ARBA00022640"/>
    </source>
</evidence>
<dbReference type="Pfam" id="PF03244">
    <property type="entry name" value="PSI_PsaH"/>
    <property type="match status" value="1"/>
</dbReference>
<comment type="function">
    <text evidence="1">Possible role could be the docking of the LHC I antenna complex to the core complex.</text>
</comment>
<sequence>MASIVAVAGASAVVGLGTSTLSGKKLKVSFRPPCLRPRFLQVRLHLSSRNSRAVLGDFSNRVGIVAKYDSTNSKYFDLGDLGNTTGAWDLYGQDSRSPYNGLQATLLYSGSRSMLCPSALGQNGSFLLDCREACVAPLGDAGVSSSLLQPPMVSMLGLVGLRLMPAVVGCLHVMLVDIVEGHSHA</sequence>
<evidence type="ECO:0000256" key="7">
    <source>
        <dbReference type="ARBA" id="ARBA00022692"/>
    </source>
</evidence>
<keyword evidence="4" id="KW-0150">Chloroplast</keyword>
<organism evidence="11 12">
    <name type="scientific">Riccia sorocarpa</name>
    <dbReference type="NCBI Taxonomy" id="122646"/>
    <lineage>
        <taxon>Eukaryota</taxon>
        <taxon>Viridiplantae</taxon>
        <taxon>Streptophyta</taxon>
        <taxon>Embryophyta</taxon>
        <taxon>Marchantiophyta</taxon>
        <taxon>Marchantiopsida</taxon>
        <taxon>Marchantiidae</taxon>
        <taxon>Marchantiales</taxon>
        <taxon>Ricciaceae</taxon>
        <taxon>Riccia</taxon>
    </lineage>
</organism>
<evidence type="ECO:0000256" key="5">
    <source>
        <dbReference type="ARBA" id="ARBA00022531"/>
    </source>
</evidence>
<proteinExistence type="inferred from homology"/>
<protein>
    <recommendedName>
        <fullName evidence="13">Photosystem II 10 kDa polypeptide, chloroplastic</fullName>
    </recommendedName>
</protein>
<name>A0ABD3HW59_9MARC</name>
<keyword evidence="12" id="KW-1185">Reference proteome</keyword>
<evidence type="ECO:0000256" key="8">
    <source>
        <dbReference type="ARBA" id="ARBA00022836"/>
    </source>
</evidence>
<evidence type="ECO:0000256" key="2">
    <source>
        <dbReference type="ARBA" id="ARBA00004581"/>
    </source>
</evidence>
<dbReference type="EMBL" id="JBJQOH010000003">
    <property type="protein sequence ID" value="KAL3694340.1"/>
    <property type="molecule type" value="Genomic_DNA"/>
</dbReference>
<evidence type="ECO:0000256" key="9">
    <source>
        <dbReference type="ARBA" id="ARBA00023078"/>
    </source>
</evidence>